<evidence type="ECO:0000256" key="13">
    <source>
        <dbReference type="PIRSR" id="PIRSR600990-52"/>
    </source>
</evidence>
<feature type="compositionally biased region" description="Basic and acidic residues" evidence="15">
    <location>
        <begin position="391"/>
        <end position="403"/>
    </location>
</feature>
<protein>
    <recommendedName>
        <fullName evidence="14">Pannexin</fullName>
    </recommendedName>
</protein>
<keyword evidence="11 14" id="KW-0407">Ion channel</keyword>
<keyword evidence="6" id="KW-0256">Endoplasmic reticulum</keyword>
<comment type="similarity">
    <text evidence="14">Belongs to the pannexin family.</text>
</comment>
<feature type="glycosylation site" description="N-linked (GlcNAc...) asparagine" evidence="12">
    <location>
        <position position="253"/>
    </location>
</feature>
<comment type="function">
    <text evidence="14">Structural component of the gap junctions and the hemichannels.</text>
</comment>
<evidence type="ECO:0000313" key="16">
    <source>
        <dbReference type="Proteomes" id="UP000515152"/>
    </source>
</evidence>
<dbReference type="GO" id="GO:0048471">
    <property type="term" value="C:perinuclear region of cytoplasm"/>
    <property type="evidence" value="ECO:0007669"/>
    <property type="project" value="Ensembl"/>
</dbReference>
<evidence type="ECO:0000256" key="7">
    <source>
        <dbReference type="ARBA" id="ARBA00022989"/>
    </source>
</evidence>
<evidence type="ECO:0000256" key="12">
    <source>
        <dbReference type="PIRSR" id="PIRSR600990-51"/>
    </source>
</evidence>
<keyword evidence="5 14" id="KW-0812">Transmembrane</keyword>
<dbReference type="OrthoDB" id="5867527at2759"/>
<evidence type="ECO:0000256" key="2">
    <source>
        <dbReference type="ARBA" id="ARBA00004651"/>
    </source>
</evidence>
<dbReference type="GO" id="GO:0006812">
    <property type="term" value="P:monoatomic cation transport"/>
    <property type="evidence" value="ECO:0007669"/>
    <property type="project" value="InterPro"/>
</dbReference>
<dbReference type="CTD" id="567417"/>
<dbReference type="Proteomes" id="UP000515152">
    <property type="component" value="Chromosome 8"/>
</dbReference>
<feature type="transmembrane region" description="Helical" evidence="14">
    <location>
        <begin position="273"/>
        <end position="295"/>
    </location>
</feature>
<evidence type="ECO:0000256" key="6">
    <source>
        <dbReference type="ARBA" id="ARBA00022824"/>
    </source>
</evidence>
<dbReference type="PANTHER" id="PTHR15759">
    <property type="entry name" value="PANNEXIN"/>
    <property type="match status" value="1"/>
</dbReference>
<dbReference type="GO" id="GO:0032732">
    <property type="term" value="P:positive regulation of interleukin-1 production"/>
    <property type="evidence" value="ECO:0007669"/>
    <property type="project" value="InterPro"/>
</dbReference>
<dbReference type="GO" id="GO:0034220">
    <property type="term" value="P:monoatomic ion transmembrane transport"/>
    <property type="evidence" value="ECO:0007669"/>
    <property type="project" value="UniProtKB-KW"/>
</dbReference>
<evidence type="ECO:0000256" key="5">
    <source>
        <dbReference type="ARBA" id="ARBA00022692"/>
    </source>
</evidence>
<keyword evidence="7 14" id="KW-1133">Transmembrane helix</keyword>
<dbReference type="AlphaFoldDB" id="A0A6P8FW96"/>
<evidence type="ECO:0000256" key="14">
    <source>
        <dbReference type="RuleBase" id="RU010713"/>
    </source>
</evidence>
<keyword evidence="4" id="KW-1003">Cell membrane</keyword>
<feature type="transmembrane region" description="Helical" evidence="14">
    <location>
        <begin position="108"/>
        <end position="127"/>
    </location>
</feature>
<keyword evidence="3 14" id="KW-0813">Transport</keyword>
<dbReference type="InterPro" id="IPR000990">
    <property type="entry name" value="Innexin"/>
</dbReference>
<evidence type="ECO:0000256" key="1">
    <source>
        <dbReference type="ARBA" id="ARBA00004477"/>
    </source>
</evidence>
<evidence type="ECO:0000256" key="9">
    <source>
        <dbReference type="ARBA" id="ARBA00023136"/>
    </source>
</evidence>
<evidence type="ECO:0000256" key="8">
    <source>
        <dbReference type="ARBA" id="ARBA00023065"/>
    </source>
</evidence>
<dbReference type="KEGG" id="char:105901047"/>
<dbReference type="GO" id="GO:0022832">
    <property type="term" value="F:voltage-gated channel activity"/>
    <property type="evidence" value="ECO:0007669"/>
    <property type="project" value="Ensembl"/>
</dbReference>
<dbReference type="GeneID" id="105901047"/>
<feature type="transmembrane region" description="Helical" evidence="14">
    <location>
        <begin position="203"/>
        <end position="228"/>
    </location>
</feature>
<evidence type="ECO:0000256" key="3">
    <source>
        <dbReference type="ARBA" id="ARBA00022448"/>
    </source>
</evidence>
<gene>
    <name evidence="17" type="primary">panx1b</name>
    <name evidence="14" type="synonym">PANX</name>
</gene>
<dbReference type="GO" id="GO:0031410">
    <property type="term" value="C:cytoplasmic vesicle"/>
    <property type="evidence" value="ECO:0007669"/>
    <property type="project" value="Ensembl"/>
</dbReference>
<keyword evidence="10 12" id="KW-0325">Glycoprotein</keyword>
<sequence>MAIAHVATEYVFSDFLLKEQNDSKYKGVRLDLAVDKLVTFIAVGLPLLLISLAFAQEVSVGTQISCFAPTNFSWRQAAYVDSYCWAAVQDQQPGENGSSSAPLWLHKFFPYILLLLAILMYVPSVFWRLTAAPHLSSDLSFIMEELDRTYNRAIGLAKNLASSLEVQESSEDTYGALDLTESCFKYPLVEQYLKTKRFSRGLVLKYVLCRALTLLTLLLASLYLGYYIRLASSASSDEFSCDIRSGVLRQRGNDSTLPAAVQCKLVAVGVFRLLSYINLVVYVLLAPAVVYATVAPMRQGAHFLRPYEMLPAFGSLDLATSFYDDLSLYLLFLEENLSELKSYKCLQVLELLREGGGEAFDTMCLLRSLGQVKTDVVDGKRPSVSTPQSVKPEDGSDIQELKDASPLLQDGGEKTGKTCDCNREVRQRIV</sequence>
<dbReference type="Pfam" id="PF00876">
    <property type="entry name" value="Innexin"/>
    <property type="match status" value="1"/>
</dbReference>
<dbReference type="PROSITE" id="PS51013">
    <property type="entry name" value="PANNEXIN"/>
    <property type="match status" value="1"/>
</dbReference>
<keyword evidence="16" id="KW-1185">Reference proteome</keyword>
<reference evidence="17" key="1">
    <citation type="submission" date="2025-08" db="UniProtKB">
        <authorList>
            <consortium name="RefSeq"/>
        </authorList>
    </citation>
    <scope>IDENTIFICATION</scope>
</reference>
<dbReference type="GO" id="GO:0036269">
    <property type="term" value="P:swimming behavior"/>
    <property type="evidence" value="ECO:0007669"/>
    <property type="project" value="Ensembl"/>
</dbReference>
<dbReference type="GO" id="GO:0005886">
    <property type="term" value="C:plasma membrane"/>
    <property type="evidence" value="ECO:0007669"/>
    <property type="project" value="UniProtKB-SubCell"/>
</dbReference>
<dbReference type="GO" id="GO:0050908">
    <property type="term" value="P:detection of light stimulus involved in visual perception"/>
    <property type="evidence" value="ECO:0007669"/>
    <property type="project" value="Ensembl"/>
</dbReference>
<organism evidence="16 17">
    <name type="scientific">Clupea harengus</name>
    <name type="common">Atlantic herring</name>
    <dbReference type="NCBI Taxonomy" id="7950"/>
    <lineage>
        <taxon>Eukaryota</taxon>
        <taxon>Metazoa</taxon>
        <taxon>Chordata</taxon>
        <taxon>Craniata</taxon>
        <taxon>Vertebrata</taxon>
        <taxon>Euteleostomi</taxon>
        <taxon>Actinopterygii</taxon>
        <taxon>Neopterygii</taxon>
        <taxon>Teleostei</taxon>
        <taxon>Clupei</taxon>
        <taxon>Clupeiformes</taxon>
        <taxon>Clupeoidei</taxon>
        <taxon>Clupeidae</taxon>
        <taxon>Clupea</taxon>
    </lineage>
</organism>
<evidence type="ECO:0000256" key="11">
    <source>
        <dbReference type="ARBA" id="ARBA00023303"/>
    </source>
</evidence>
<dbReference type="GO" id="GO:0005789">
    <property type="term" value="C:endoplasmic reticulum membrane"/>
    <property type="evidence" value="ECO:0007669"/>
    <property type="project" value="UniProtKB-SubCell"/>
</dbReference>
<dbReference type="InterPro" id="IPR039099">
    <property type="entry name" value="Pannexin"/>
</dbReference>
<dbReference type="RefSeq" id="XP_031427670.1">
    <property type="nucleotide sequence ID" value="XM_031571810.2"/>
</dbReference>
<evidence type="ECO:0000256" key="10">
    <source>
        <dbReference type="ARBA" id="ARBA00023180"/>
    </source>
</evidence>
<evidence type="ECO:0000256" key="4">
    <source>
        <dbReference type="ARBA" id="ARBA00022475"/>
    </source>
</evidence>
<dbReference type="GO" id="GO:0022829">
    <property type="term" value="F:wide pore channel activity"/>
    <property type="evidence" value="ECO:0007669"/>
    <property type="project" value="Ensembl"/>
</dbReference>
<dbReference type="GO" id="GO:0007267">
    <property type="term" value="P:cell-cell signaling"/>
    <property type="evidence" value="ECO:0007669"/>
    <property type="project" value="TreeGrafter"/>
</dbReference>
<name>A0A6P8FW96_CLUHA</name>
<proteinExistence type="inferred from homology"/>
<comment type="subcellular location">
    <subcellularLocation>
        <location evidence="2 14">Cell membrane</location>
        <topology evidence="2 14">Multi-pass membrane protein</topology>
    </subcellularLocation>
    <subcellularLocation>
        <location evidence="1">Endoplasmic reticulum membrane</location>
        <topology evidence="1">Multi-pass membrane protein</topology>
    </subcellularLocation>
</comment>
<dbReference type="PANTHER" id="PTHR15759:SF5">
    <property type="entry name" value="PANNEXIN-1"/>
    <property type="match status" value="1"/>
</dbReference>
<evidence type="ECO:0000313" key="17">
    <source>
        <dbReference type="RefSeq" id="XP_031427670.1"/>
    </source>
</evidence>
<feature type="glycosylation site" description="N-linked (GlcNAc...) asparagine" evidence="13">
    <location>
        <position position="71"/>
    </location>
</feature>
<keyword evidence="9 14" id="KW-0472">Membrane</keyword>
<feature type="region of interest" description="Disordered" evidence="15">
    <location>
        <begin position="377"/>
        <end position="418"/>
    </location>
</feature>
<dbReference type="GO" id="GO:0005921">
    <property type="term" value="C:gap junction"/>
    <property type="evidence" value="ECO:0007669"/>
    <property type="project" value="UniProtKB-UniRule"/>
</dbReference>
<dbReference type="GlyCosmos" id="A0A6P8FW96">
    <property type="glycosylation" value="2 sites, No reported glycans"/>
</dbReference>
<feature type="transmembrane region" description="Helical" evidence="14">
    <location>
        <begin position="37"/>
        <end position="55"/>
    </location>
</feature>
<accession>A0A6P8FW96</accession>
<evidence type="ECO:0000256" key="15">
    <source>
        <dbReference type="SAM" id="MobiDB-lite"/>
    </source>
</evidence>
<keyword evidence="8 14" id="KW-0406">Ion transport</keyword>